<accession>A0A177NSR3</accession>
<protein>
    <submittedName>
        <fullName evidence="2">Uncharacterized protein</fullName>
    </submittedName>
</protein>
<dbReference type="Proteomes" id="UP000078476">
    <property type="component" value="Unassembled WGS sequence"/>
</dbReference>
<feature type="signal peptide" evidence="1">
    <location>
        <begin position="1"/>
        <end position="19"/>
    </location>
</feature>
<evidence type="ECO:0000313" key="3">
    <source>
        <dbReference type="Proteomes" id="UP000078476"/>
    </source>
</evidence>
<name>A0A177NSR3_9GAMM</name>
<sequence>MKKILFVASSLLIVGQVQAGPITPCTQANLNGSYVMYQAAVNNPNLNHTGRCEMNINNGVVSGTCAFDPNVSGNPNFNGPIYGTATMNTNCSADMTISFDVPSGPHIDSFFDVQFTPNKEGFIGKFNNIFGVYGSTSGTRFSSTLPSTPAN</sequence>
<organism evidence="2 3">
    <name type="scientific">Methylomonas lenta</name>
    <dbReference type="NCBI Taxonomy" id="980561"/>
    <lineage>
        <taxon>Bacteria</taxon>
        <taxon>Pseudomonadati</taxon>
        <taxon>Pseudomonadota</taxon>
        <taxon>Gammaproteobacteria</taxon>
        <taxon>Methylococcales</taxon>
        <taxon>Methylococcaceae</taxon>
        <taxon>Methylomonas</taxon>
    </lineage>
</organism>
<dbReference type="AlphaFoldDB" id="A0A177NSR3"/>
<reference evidence="2 3" key="1">
    <citation type="submission" date="2016-03" db="EMBL/GenBank/DDBJ databases">
        <authorList>
            <person name="Ploux O."/>
        </authorList>
    </citation>
    <scope>NUCLEOTIDE SEQUENCE [LARGE SCALE GENOMIC DNA]</scope>
    <source>
        <strain evidence="2 3">R-45370</strain>
    </source>
</reference>
<evidence type="ECO:0000313" key="2">
    <source>
        <dbReference type="EMBL" id="OAI20269.1"/>
    </source>
</evidence>
<keyword evidence="1" id="KW-0732">Signal</keyword>
<keyword evidence="3" id="KW-1185">Reference proteome</keyword>
<comment type="caution">
    <text evidence="2">The sequence shown here is derived from an EMBL/GenBank/DDBJ whole genome shotgun (WGS) entry which is preliminary data.</text>
</comment>
<dbReference type="EMBL" id="LUUI01000051">
    <property type="protein sequence ID" value="OAI20269.1"/>
    <property type="molecule type" value="Genomic_DNA"/>
</dbReference>
<feature type="chain" id="PRO_5008069489" evidence="1">
    <location>
        <begin position="20"/>
        <end position="151"/>
    </location>
</feature>
<dbReference type="RefSeq" id="WP_066978171.1">
    <property type="nucleotide sequence ID" value="NZ_LUUI01000051.1"/>
</dbReference>
<dbReference type="OrthoDB" id="5566228at2"/>
<proteinExistence type="predicted"/>
<gene>
    <name evidence="2" type="ORF">A1359_21235</name>
</gene>
<evidence type="ECO:0000256" key="1">
    <source>
        <dbReference type="SAM" id="SignalP"/>
    </source>
</evidence>